<sequence length="244" mass="24063">MSYDEEGPGYADFAGGGDPEAPFRQGDPKVLAAAASAAPFDDSDRGRAADPELPPGTFGGDTQAGDAEWTESHLAGLGAAGGGVAPGGGSGGTGGGGHWPEHGEAAGEGFVSGGRHVLFCGADIPMETLQAGHWEHPHRRKGVDPLRAVGDSLLHPQPPGAGLPPRHASDPGVRRGRAGAGAGPGQGEAEVEDDLTQVEVDTPAGYHVAAAVLHPADAADAEELVVTATAVTAPAQGGGGTGAY</sequence>
<proteinExistence type="predicted"/>
<evidence type="ECO:0000313" key="3">
    <source>
        <dbReference type="Proteomes" id="UP000612055"/>
    </source>
</evidence>
<dbReference type="Proteomes" id="UP000612055">
    <property type="component" value="Unassembled WGS sequence"/>
</dbReference>
<dbReference type="EMBL" id="JAEHOE010000076">
    <property type="protein sequence ID" value="KAG2489117.1"/>
    <property type="molecule type" value="Genomic_DNA"/>
</dbReference>
<feature type="region of interest" description="Disordered" evidence="1">
    <location>
        <begin position="151"/>
        <end position="190"/>
    </location>
</feature>
<evidence type="ECO:0000256" key="1">
    <source>
        <dbReference type="SAM" id="MobiDB-lite"/>
    </source>
</evidence>
<gene>
    <name evidence="2" type="ORF">HYH03_012343</name>
</gene>
<dbReference type="AlphaFoldDB" id="A0A836BUJ1"/>
<name>A0A836BUJ1_9CHLO</name>
<keyword evidence="3" id="KW-1185">Reference proteome</keyword>
<evidence type="ECO:0000313" key="2">
    <source>
        <dbReference type="EMBL" id="KAG2489117.1"/>
    </source>
</evidence>
<dbReference type="OrthoDB" id="551874at2759"/>
<feature type="compositionally biased region" description="Gly residues" evidence="1">
    <location>
        <begin position="78"/>
        <end position="98"/>
    </location>
</feature>
<organism evidence="2 3">
    <name type="scientific">Edaphochlamys debaryana</name>
    <dbReference type="NCBI Taxonomy" id="47281"/>
    <lineage>
        <taxon>Eukaryota</taxon>
        <taxon>Viridiplantae</taxon>
        <taxon>Chlorophyta</taxon>
        <taxon>core chlorophytes</taxon>
        <taxon>Chlorophyceae</taxon>
        <taxon>CS clade</taxon>
        <taxon>Chlamydomonadales</taxon>
        <taxon>Chlamydomonadales incertae sedis</taxon>
        <taxon>Edaphochlamys</taxon>
    </lineage>
</organism>
<comment type="caution">
    <text evidence="2">The sequence shown here is derived from an EMBL/GenBank/DDBJ whole genome shotgun (WGS) entry which is preliminary data.</text>
</comment>
<feature type="region of interest" description="Disordered" evidence="1">
    <location>
        <begin position="1"/>
        <end position="65"/>
    </location>
</feature>
<protein>
    <submittedName>
        <fullName evidence="2">Uncharacterized protein</fullName>
    </submittedName>
</protein>
<reference evidence="2" key="1">
    <citation type="journal article" date="2020" name="bioRxiv">
        <title>Comparative genomics of Chlamydomonas.</title>
        <authorList>
            <person name="Craig R.J."/>
            <person name="Hasan A.R."/>
            <person name="Ness R.W."/>
            <person name="Keightley P.D."/>
        </authorList>
    </citation>
    <scope>NUCLEOTIDE SEQUENCE</scope>
    <source>
        <strain evidence="2">CCAP 11/70</strain>
    </source>
</reference>
<accession>A0A836BUJ1</accession>
<feature type="region of interest" description="Disordered" evidence="1">
    <location>
        <begin position="77"/>
        <end position="109"/>
    </location>
</feature>